<feature type="region of interest" description="Disordered" evidence="1">
    <location>
        <begin position="871"/>
        <end position="930"/>
    </location>
</feature>
<feature type="compositionally biased region" description="Basic and acidic residues" evidence="1">
    <location>
        <begin position="663"/>
        <end position="683"/>
    </location>
</feature>
<feature type="compositionally biased region" description="Polar residues" evidence="1">
    <location>
        <begin position="200"/>
        <end position="216"/>
    </location>
</feature>
<gene>
    <name evidence="2" type="ORF">FKW77_001777</name>
</gene>
<feature type="compositionally biased region" description="Pro residues" evidence="1">
    <location>
        <begin position="350"/>
        <end position="372"/>
    </location>
</feature>
<feature type="compositionally biased region" description="Basic and acidic residues" evidence="1">
    <location>
        <begin position="329"/>
        <end position="349"/>
    </location>
</feature>
<sequence>MECAGAAFSISPLLTTCSKISTVLLNVGKRFKKAPLMMTSIGTECNLIHVALSQVRAFDWSGMAGYTDGRLEQMTRATESIILGCHLTLSVIEEYALELQDYVEGTPLSQTEQMGIMARVQVLWKEEEMRELLLQLRGYQSALTALIRAAHDADFSDSQDDFAASNFAALLQRSRSSRVRKPLSIRAALQQAATYSNLSQNTNSNCSHITKSNHSATPSSSTIQSRQSSTPSSISHTASTQSLSALAVDLLDGAVPTPLVRKLTSDAARRKRPALLALQSEESNNAVVEGRDIHTNRKKDQLRRSSPTVGQNFTFVPGEPPLSGSPSPSKDENITTALEEKTADPRDDQIPPPLEPLSSPPPTAPLPIPPSRSPSRSRSPHCAPEMPARAPSRASMVGTRDGCMNRRPLSVPSSNHVTPPTKENEHQNDAGGEEPVGSQEETKSHEEHPDAEDGHSQPATPPAEPPSSSQPRGITTSDDRIAEPRKQKSCSSMRSLIIGLPETARLRKKASAEAFRKKPSTERSIIRPETKEPVPALPMTGVVGVVRGNAFGRQSLSSMLPPPRTSSIESPSEQNHKRSVTDLGNDTQIYSLPLRAPRGIGRSASDVRRPPHLRFPVPQRIETGKSLSPTASVSLSSPFNSLGSPLSGEPTSAISESWPLTPDDVHTPDYRHSLDEASRHTNRDLQPGGDYSRNSSSERHFTPSGSTSRLLSPDQTPRAGRSSVPHSLTPKTGRSRNNTLMTINLEAGAGETVDDSMSTAGSVAPSVMSAQWFRTPRERLGLGTQMSRAEGLPWEHLDVAHENLEAHVPAKPKTPPAKASRVANGVTNIFSVLPPRAPSRMIENEGRSNESPPRSPLLTQSFLTDVQTTLPQDRSAKIHVIDDPPRPSTSVKSKREGATSDWPRTKSVRSTKEQRDAKKKRKRENSRFPTLGDMVKEYKAMTAIRYTATYAQAAEEQRIEKEIRQGKRPATSSTGSIRLGATTSLELQAPSPTNAGINNERSDSLHTSHSNLRPGTDSSSSHAGTANEHSSHRVGPHGTHLQANGHYFDAAAARAKEEKKQRKDGKKPSAFPTVKGMWSDYKKNA</sequence>
<feature type="region of interest" description="Disordered" evidence="1">
    <location>
        <begin position="200"/>
        <end position="237"/>
    </location>
</feature>
<feature type="compositionally biased region" description="Basic and acidic residues" evidence="1">
    <location>
        <begin position="874"/>
        <end position="885"/>
    </location>
</feature>
<dbReference type="OrthoDB" id="4117770at2759"/>
<reference evidence="2 3" key="1">
    <citation type="submission" date="2019-07" db="EMBL/GenBank/DDBJ databases">
        <title>Finished genome of Venturia effusa.</title>
        <authorList>
            <person name="Young C.A."/>
            <person name="Cox M.P."/>
            <person name="Ganley A.R.D."/>
            <person name="David W.J."/>
        </authorList>
    </citation>
    <scope>NUCLEOTIDE SEQUENCE [LARGE SCALE GENOMIC DNA]</scope>
    <source>
        <strain evidence="3">albino</strain>
    </source>
</reference>
<feature type="compositionally biased region" description="Polar residues" evidence="1">
    <location>
        <begin position="970"/>
        <end position="999"/>
    </location>
</feature>
<feature type="region of interest" description="Disordered" evidence="1">
    <location>
        <begin position="961"/>
        <end position="1085"/>
    </location>
</feature>
<evidence type="ECO:0000313" key="3">
    <source>
        <dbReference type="Proteomes" id="UP000316270"/>
    </source>
</evidence>
<feature type="compositionally biased region" description="Basic and acidic residues" evidence="1">
    <location>
        <begin position="289"/>
        <end position="303"/>
    </location>
</feature>
<feature type="compositionally biased region" description="Basic and acidic residues" evidence="1">
    <location>
        <begin position="510"/>
        <end position="532"/>
    </location>
</feature>
<feature type="compositionally biased region" description="Polar residues" evidence="1">
    <location>
        <begin position="724"/>
        <end position="739"/>
    </location>
</feature>
<name>A0A517LJP9_9PEZI</name>
<feature type="compositionally biased region" description="Polar residues" evidence="1">
    <location>
        <begin position="304"/>
        <end position="314"/>
    </location>
</feature>
<keyword evidence="3" id="KW-1185">Reference proteome</keyword>
<dbReference type="Proteomes" id="UP000316270">
    <property type="component" value="Chromosome 14"/>
</dbReference>
<accession>A0A517LJP9</accession>
<feature type="compositionally biased region" description="Polar residues" evidence="1">
    <location>
        <begin position="703"/>
        <end position="715"/>
    </location>
</feature>
<feature type="compositionally biased region" description="Polar residues" evidence="1">
    <location>
        <begin position="639"/>
        <end position="655"/>
    </location>
</feature>
<protein>
    <submittedName>
        <fullName evidence="2">Uncharacterized protein</fullName>
    </submittedName>
</protein>
<feature type="compositionally biased region" description="Polar residues" evidence="1">
    <location>
        <begin position="1007"/>
        <end position="1028"/>
    </location>
</feature>
<dbReference type="AlphaFoldDB" id="A0A517LJP9"/>
<feature type="compositionally biased region" description="Basic and acidic residues" evidence="1">
    <location>
        <begin position="477"/>
        <end position="486"/>
    </location>
</feature>
<organism evidence="2 3">
    <name type="scientific">Venturia effusa</name>
    <dbReference type="NCBI Taxonomy" id="50376"/>
    <lineage>
        <taxon>Eukaryota</taxon>
        <taxon>Fungi</taxon>
        <taxon>Dikarya</taxon>
        <taxon>Ascomycota</taxon>
        <taxon>Pezizomycotina</taxon>
        <taxon>Dothideomycetes</taxon>
        <taxon>Pleosporomycetidae</taxon>
        <taxon>Venturiales</taxon>
        <taxon>Venturiaceae</taxon>
        <taxon>Venturia</taxon>
    </lineage>
</organism>
<feature type="region of interest" description="Disordered" evidence="1">
    <location>
        <begin position="287"/>
        <end position="535"/>
    </location>
</feature>
<dbReference type="EMBL" id="CP042198">
    <property type="protein sequence ID" value="QDS75870.1"/>
    <property type="molecule type" value="Genomic_DNA"/>
</dbReference>
<feature type="region of interest" description="Disordered" evidence="1">
    <location>
        <begin position="837"/>
        <end position="857"/>
    </location>
</feature>
<evidence type="ECO:0000256" key="1">
    <source>
        <dbReference type="SAM" id="MobiDB-lite"/>
    </source>
</evidence>
<feature type="region of interest" description="Disordered" evidence="1">
    <location>
        <begin position="598"/>
        <end position="739"/>
    </location>
</feature>
<feature type="compositionally biased region" description="Low complexity" evidence="1">
    <location>
        <begin position="217"/>
        <end position="237"/>
    </location>
</feature>
<feature type="compositionally biased region" description="Low complexity" evidence="1">
    <location>
        <begin position="626"/>
        <end position="638"/>
    </location>
</feature>
<proteinExistence type="predicted"/>
<feature type="region of interest" description="Disordered" evidence="1">
    <location>
        <begin position="554"/>
        <end position="583"/>
    </location>
</feature>
<evidence type="ECO:0000313" key="2">
    <source>
        <dbReference type="EMBL" id="QDS75870.1"/>
    </source>
</evidence>
<feature type="compositionally biased region" description="Basic and acidic residues" evidence="1">
    <location>
        <begin position="440"/>
        <end position="455"/>
    </location>
</feature>